<evidence type="ECO:0000259" key="2">
    <source>
        <dbReference type="Pfam" id="PF04069"/>
    </source>
</evidence>
<gene>
    <name evidence="3" type="ORF">TM49_17595</name>
</gene>
<dbReference type="KEGG" id="mey:TM49_17595"/>
<evidence type="ECO:0000313" key="3">
    <source>
        <dbReference type="EMBL" id="AJY47074.1"/>
    </source>
</evidence>
<dbReference type="EMBL" id="CP010803">
    <property type="protein sequence ID" value="AJY47074.1"/>
    <property type="molecule type" value="Genomic_DNA"/>
</dbReference>
<proteinExistence type="predicted"/>
<accession>A0A0D5LS98</accession>
<feature type="signal peptide" evidence="1">
    <location>
        <begin position="1"/>
        <end position="21"/>
    </location>
</feature>
<feature type="chain" id="PRO_5002295209" evidence="1">
    <location>
        <begin position="22"/>
        <end position="334"/>
    </location>
</feature>
<reference evidence="3 4" key="1">
    <citation type="journal article" date="2015" name="Genome Announc.">
        <title>Complete genome sequence of Martelella endophytica YC6887, which has antifungal activity associated with a halophyte.</title>
        <authorList>
            <person name="Khan A."/>
            <person name="Khan H."/>
            <person name="Chung E.J."/>
            <person name="Hossain M.T."/>
            <person name="Chung Y.R."/>
        </authorList>
    </citation>
    <scope>NUCLEOTIDE SEQUENCE [LARGE SCALE GENOMIC DNA]</scope>
    <source>
        <strain evidence="3">YC6887</strain>
    </source>
</reference>
<name>A0A0D5LS98_MAREN</name>
<dbReference type="InterPro" id="IPR007210">
    <property type="entry name" value="ABC_Gly_betaine_transp_sub-bd"/>
</dbReference>
<organism evidence="3 4">
    <name type="scientific">Martelella endophytica</name>
    <dbReference type="NCBI Taxonomy" id="1486262"/>
    <lineage>
        <taxon>Bacteria</taxon>
        <taxon>Pseudomonadati</taxon>
        <taxon>Pseudomonadota</taxon>
        <taxon>Alphaproteobacteria</taxon>
        <taxon>Hyphomicrobiales</taxon>
        <taxon>Aurantimonadaceae</taxon>
        <taxon>Martelella</taxon>
    </lineage>
</organism>
<dbReference type="AlphaFoldDB" id="A0A0D5LS98"/>
<dbReference type="OrthoDB" id="9786266at2"/>
<keyword evidence="1" id="KW-0732">Signal</keyword>
<dbReference type="STRING" id="1486262.TM49_17595"/>
<keyword evidence="4" id="KW-1185">Reference proteome</keyword>
<dbReference type="SUPFAM" id="SSF53850">
    <property type="entry name" value="Periplasmic binding protein-like II"/>
    <property type="match status" value="1"/>
</dbReference>
<dbReference type="GO" id="GO:0043190">
    <property type="term" value="C:ATP-binding cassette (ABC) transporter complex"/>
    <property type="evidence" value="ECO:0007669"/>
    <property type="project" value="InterPro"/>
</dbReference>
<dbReference type="HOGENOM" id="CLU_072510_0_0_5"/>
<dbReference type="Gene3D" id="3.40.190.100">
    <property type="entry name" value="Glycine betaine-binding periplasmic protein, domain 2"/>
    <property type="match status" value="1"/>
</dbReference>
<protein>
    <submittedName>
        <fullName evidence="3">ABC transporter substrate-binding protein</fullName>
    </submittedName>
</protein>
<dbReference type="PATRIC" id="fig|1486262.3.peg.3642"/>
<dbReference type="Gene3D" id="3.40.190.10">
    <property type="entry name" value="Periplasmic binding protein-like II"/>
    <property type="match status" value="1"/>
</dbReference>
<sequence>MRALLAAAACVEVLLASAALADETEPQCGTVTEAELNWASAGIAAWVDKLIMENGYGCTVDLVEGNTDSTLSSITSEATPDIIPEFWYEGASPELDEAVADQRVAFAAALLSEGGVQGWWMPKFLADANPEITTVQRALDHPELFPGPDGSSDATVYNCPPGWTCHISTENLFRALGGKDKGFTLLDAENGLGLEQSIAHAFEEKVGWLGYYWAPTAILGKYEMVKLSFGIEFDKGEWDRCTIVPDCPDPNLNAYPVSAVYTLVTGEFVSAHPALMDYLNARSWDNRTISSVLAWMEDNDANNEAAARYFLENHPELWKSWLPEDVAAKVDAAL</sequence>
<dbReference type="GO" id="GO:0022857">
    <property type="term" value="F:transmembrane transporter activity"/>
    <property type="evidence" value="ECO:0007669"/>
    <property type="project" value="InterPro"/>
</dbReference>
<dbReference type="RefSeq" id="WP_045683165.1">
    <property type="nucleotide sequence ID" value="NZ_CP010803.1"/>
</dbReference>
<evidence type="ECO:0000313" key="4">
    <source>
        <dbReference type="Proteomes" id="UP000032611"/>
    </source>
</evidence>
<dbReference type="Proteomes" id="UP000032611">
    <property type="component" value="Chromosome"/>
</dbReference>
<evidence type="ECO:0000256" key="1">
    <source>
        <dbReference type="SAM" id="SignalP"/>
    </source>
</evidence>
<feature type="domain" description="ABC-type glycine betaine transport system substrate-binding" evidence="2">
    <location>
        <begin position="30"/>
        <end position="313"/>
    </location>
</feature>
<dbReference type="Pfam" id="PF04069">
    <property type="entry name" value="OpuAC"/>
    <property type="match status" value="1"/>
</dbReference>